<protein>
    <submittedName>
        <fullName evidence="2">Polysaccharide deacetylase family protein</fullName>
    </submittedName>
</protein>
<organism evidence="2 3">
    <name type="scientific">Solibacillus faecavium</name>
    <dbReference type="NCBI Taxonomy" id="2762221"/>
    <lineage>
        <taxon>Bacteria</taxon>
        <taxon>Bacillati</taxon>
        <taxon>Bacillota</taxon>
        <taxon>Bacilli</taxon>
        <taxon>Bacillales</taxon>
        <taxon>Caryophanaceae</taxon>
        <taxon>Solibacillus</taxon>
    </lineage>
</organism>
<gene>
    <name evidence="2" type="ORF">H9635_12875</name>
</gene>
<sequence>MQVRTMGRQKILIFIICITLCTILPNVSVEAAKEAKEPEVLVIYTTMDGKMNEEQRYLDLLIGHFTSNIRFISSDDVEKSDLSSATHLFYFGQYSTQLPVKFNTLFDEYEGTIVAIGYNSEKIGNQFSFIDPKHEVTIDQISMKSSDKLLDITKMYIVEIKVYEGSEILINGRMKEGDVHYPVMVKGNGNYYYAFDTVDSSQATLFAEALHDVFKIEHEEISPGYIRLEDVHPLVNPKPLQEIASMLKEKDIPYMVAVIPIYTNQITGKRSTFADSPELLKVLKQIQKDGGSIVLHGYTHQFRASETGEGFEFWDVENNSPIYFPENQEYTLKEEKDFSSKEDYLNYINNLKAYEREYIETKINQGIDELAKYGLYPLAFEAPHYTMSQYGYEILSEYFSTYVGQVQLSDKDWEIMDTSPYITSPTFLHGMKLLPETMGYIKPGVEQAVQKMMDNTGRIRLSRDGILAAFYHPYLGAEGFKELLDELDKLPNVSWIDLKEMDVWVKGKNVSIHTVNGEIIKDFNRLKIVSSSMEAPLYYLSQFVRFAAWIMVVIGGAAVCMFIVFTFRLIMRNKQIEG</sequence>
<dbReference type="InterPro" id="IPR011330">
    <property type="entry name" value="Glyco_hydro/deAcase_b/a-brl"/>
</dbReference>
<feature type="transmembrane region" description="Helical" evidence="1">
    <location>
        <begin position="546"/>
        <end position="570"/>
    </location>
</feature>
<proteinExistence type="predicted"/>
<keyword evidence="3" id="KW-1185">Reference proteome</keyword>
<dbReference type="InterPro" id="IPR018763">
    <property type="entry name" value="DUF2334"/>
</dbReference>
<evidence type="ECO:0000313" key="3">
    <source>
        <dbReference type="Proteomes" id="UP000619101"/>
    </source>
</evidence>
<dbReference type="CDD" id="cd10923">
    <property type="entry name" value="CE4_COG5298"/>
    <property type="match status" value="1"/>
</dbReference>
<keyword evidence="1" id="KW-1133">Transmembrane helix</keyword>
<evidence type="ECO:0000256" key="1">
    <source>
        <dbReference type="SAM" id="Phobius"/>
    </source>
</evidence>
<dbReference type="SUPFAM" id="SSF88713">
    <property type="entry name" value="Glycoside hydrolase/deacetylase"/>
    <property type="match status" value="1"/>
</dbReference>
<name>A0ABR8Y0A4_9BACL</name>
<evidence type="ECO:0000313" key="2">
    <source>
        <dbReference type="EMBL" id="MBD8037637.1"/>
    </source>
</evidence>
<dbReference type="EMBL" id="JACSPZ010000006">
    <property type="protein sequence ID" value="MBD8037637.1"/>
    <property type="molecule type" value="Genomic_DNA"/>
</dbReference>
<dbReference type="Proteomes" id="UP000619101">
    <property type="component" value="Unassembled WGS sequence"/>
</dbReference>
<dbReference type="Gene3D" id="3.20.20.370">
    <property type="entry name" value="Glycoside hydrolase/deacetylase"/>
    <property type="match status" value="1"/>
</dbReference>
<keyword evidence="1" id="KW-0812">Transmembrane</keyword>
<comment type="caution">
    <text evidence="2">The sequence shown here is derived from an EMBL/GenBank/DDBJ whole genome shotgun (WGS) entry which is preliminary data.</text>
</comment>
<accession>A0ABR8Y0A4</accession>
<keyword evidence="1" id="KW-0472">Membrane</keyword>
<reference evidence="2 3" key="1">
    <citation type="submission" date="2020-08" db="EMBL/GenBank/DDBJ databases">
        <title>A Genomic Blueprint of the Chicken Gut Microbiome.</title>
        <authorList>
            <person name="Gilroy R."/>
            <person name="Ravi A."/>
            <person name="Getino M."/>
            <person name="Pursley I."/>
            <person name="Horton D.L."/>
            <person name="Alikhan N.-F."/>
            <person name="Baker D."/>
            <person name="Gharbi K."/>
            <person name="Hall N."/>
            <person name="Watson M."/>
            <person name="Adriaenssens E.M."/>
            <person name="Foster-Nyarko E."/>
            <person name="Jarju S."/>
            <person name="Secka A."/>
            <person name="Antonio M."/>
            <person name="Oren A."/>
            <person name="Chaudhuri R."/>
            <person name="La Ragione R.M."/>
            <person name="Hildebrand F."/>
            <person name="Pallen M.J."/>
        </authorList>
    </citation>
    <scope>NUCLEOTIDE SEQUENCE [LARGE SCALE GENOMIC DNA]</scope>
    <source>
        <strain evidence="2 3">A46</strain>
    </source>
</reference>
<dbReference type="Pfam" id="PF10096">
    <property type="entry name" value="DUF2334"/>
    <property type="match status" value="1"/>
</dbReference>